<proteinExistence type="predicted"/>
<dbReference type="KEGG" id="dli:dnl_55560"/>
<keyword evidence="2" id="KW-1185">Reference proteome</keyword>
<evidence type="ECO:0000313" key="2">
    <source>
        <dbReference type="Proteomes" id="UP000663720"/>
    </source>
</evidence>
<gene>
    <name evidence="1" type="ORF">dnl_55560</name>
</gene>
<protein>
    <submittedName>
        <fullName evidence="1">Uncharacterized protein</fullName>
    </submittedName>
</protein>
<dbReference type="RefSeq" id="WP_207688980.1">
    <property type="nucleotide sequence ID" value="NZ_CP061799.1"/>
</dbReference>
<dbReference type="AlphaFoldDB" id="A0A975BD49"/>
<accession>A0A975BD49</accession>
<evidence type="ECO:0000313" key="1">
    <source>
        <dbReference type="EMBL" id="QTA83162.1"/>
    </source>
</evidence>
<organism evidence="1 2">
    <name type="scientific">Desulfonema limicola</name>
    <dbReference type="NCBI Taxonomy" id="45656"/>
    <lineage>
        <taxon>Bacteria</taxon>
        <taxon>Pseudomonadati</taxon>
        <taxon>Thermodesulfobacteriota</taxon>
        <taxon>Desulfobacteria</taxon>
        <taxon>Desulfobacterales</taxon>
        <taxon>Desulfococcaceae</taxon>
        <taxon>Desulfonema</taxon>
    </lineage>
</organism>
<name>A0A975BD49_9BACT</name>
<dbReference type="Proteomes" id="UP000663720">
    <property type="component" value="Chromosome"/>
</dbReference>
<sequence>MKHTLKLELSDDIYILLLKLSEKAGQLPEIIATQWVISETRKQADDPLEKFIGKLKSNKSDWADNHDNYIGEKLSKEMKA</sequence>
<dbReference type="EMBL" id="CP061799">
    <property type="protein sequence ID" value="QTA83162.1"/>
    <property type="molecule type" value="Genomic_DNA"/>
</dbReference>
<reference evidence="1" key="1">
    <citation type="journal article" date="2021" name="Microb. Physiol.">
        <title>Proteogenomic Insights into the Physiology of Marine, Sulfate-Reducing, Filamentous Desulfonema limicola and Desulfonema magnum.</title>
        <authorList>
            <person name="Schnaars V."/>
            <person name="Wohlbrand L."/>
            <person name="Scheve S."/>
            <person name="Hinrichs C."/>
            <person name="Reinhardt R."/>
            <person name="Rabus R."/>
        </authorList>
    </citation>
    <scope>NUCLEOTIDE SEQUENCE</scope>
    <source>
        <strain evidence="1">5ac10</strain>
    </source>
</reference>